<name>A0AAN7DCN1_9FUNG</name>
<dbReference type="Proteomes" id="UP001304243">
    <property type="component" value="Unassembled WGS sequence"/>
</dbReference>
<evidence type="ECO:0000313" key="1">
    <source>
        <dbReference type="EMBL" id="KAK4512040.1"/>
    </source>
</evidence>
<comment type="caution">
    <text evidence="1">The sequence shown here is derived from an EMBL/GenBank/DDBJ whole genome shotgun (WGS) entry which is preliminary data.</text>
</comment>
<protein>
    <submittedName>
        <fullName evidence="1">Uncharacterized protein</fullName>
    </submittedName>
</protein>
<dbReference type="AlphaFoldDB" id="A0AAN7DCN1"/>
<dbReference type="GeneID" id="89956969"/>
<gene>
    <name evidence="1" type="ORF">ATC70_013283</name>
</gene>
<reference evidence="1 2" key="1">
    <citation type="submission" date="2022-11" db="EMBL/GenBank/DDBJ databases">
        <title>Mucor velutinosus strain NIH1002 WGS.</title>
        <authorList>
            <person name="Subramanian P."/>
            <person name="Mullikin J.C."/>
            <person name="Segre J.A."/>
            <person name="Zelazny A.M."/>
        </authorList>
    </citation>
    <scope>NUCLEOTIDE SEQUENCE [LARGE SCALE GENOMIC DNA]</scope>
    <source>
        <strain evidence="1 2">NIH1002</strain>
    </source>
</reference>
<sequence length="123" mass="13474">MNLLNTKISNPLALPLRFQYNQNITKTIRSIHMGCNPKAVDATETLLLPTEINEILHGQWVEGLAEQRLRAGASSVFCFASDDDVLNTAVIAIAKDLKTGVVGFSEYKKNTTKNKQDDAAVGK</sequence>
<dbReference type="EMBL" id="JASEJX010000024">
    <property type="protein sequence ID" value="KAK4512040.1"/>
    <property type="molecule type" value="Genomic_DNA"/>
</dbReference>
<dbReference type="RefSeq" id="XP_064678706.1">
    <property type="nucleotide sequence ID" value="XM_064832447.1"/>
</dbReference>
<proteinExistence type="predicted"/>
<accession>A0AAN7DCN1</accession>
<evidence type="ECO:0000313" key="2">
    <source>
        <dbReference type="Proteomes" id="UP001304243"/>
    </source>
</evidence>
<keyword evidence="2" id="KW-1185">Reference proteome</keyword>
<organism evidence="1 2">
    <name type="scientific">Mucor velutinosus</name>
    <dbReference type="NCBI Taxonomy" id="708070"/>
    <lineage>
        <taxon>Eukaryota</taxon>
        <taxon>Fungi</taxon>
        <taxon>Fungi incertae sedis</taxon>
        <taxon>Mucoromycota</taxon>
        <taxon>Mucoromycotina</taxon>
        <taxon>Mucoromycetes</taxon>
        <taxon>Mucorales</taxon>
        <taxon>Mucorineae</taxon>
        <taxon>Mucoraceae</taxon>
        <taxon>Mucor</taxon>
    </lineage>
</organism>